<protein>
    <submittedName>
        <fullName evidence="2">Uncharacterized protein</fullName>
    </submittedName>
</protein>
<name>A0A5N5X898_9EURO</name>
<sequence>MTAGDRNTENIQASFLPFFLFLYTVIRHLFCRCEFLEEIMITPYFALEERHRLRLSSILDFALKVFDESKC</sequence>
<feature type="transmembrane region" description="Helical" evidence="1">
    <location>
        <begin position="12"/>
        <end position="30"/>
    </location>
</feature>
<gene>
    <name evidence="2" type="ORF">BDV29DRAFT_171416</name>
</gene>
<keyword evidence="1" id="KW-1133">Transmembrane helix</keyword>
<dbReference type="Proteomes" id="UP000326565">
    <property type="component" value="Unassembled WGS sequence"/>
</dbReference>
<evidence type="ECO:0000313" key="3">
    <source>
        <dbReference type="Proteomes" id="UP000326565"/>
    </source>
</evidence>
<dbReference type="AlphaFoldDB" id="A0A5N5X898"/>
<organism evidence="2 3">
    <name type="scientific">Aspergillus leporis</name>
    <dbReference type="NCBI Taxonomy" id="41062"/>
    <lineage>
        <taxon>Eukaryota</taxon>
        <taxon>Fungi</taxon>
        <taxon>Dikarya</taxon>
        <taxon>Ascomycota</taxon>
        <taxon>Pezizomycotina</taxon>
        <taxon>Eurotiomycetes</taxon>
        <taxon>Eurotiomycetidae</taxon>
        <taxon>Eurotiales</taxon>
        <taxon>Aspergillaceae</taxon>
        <taxon>Aspergillus</taxon>
        <taxon>Aspergillus subgen. Circumdati</taxon>
    </lineage>
</organism>
<accession>A0A5N5X898</accession>
<proteinExistence type="predicted"/>
<keyword evidence="1" id="KW-0812">Transmembrane</keyword>
<evidence type="ECO:0000313" key="2">
    <source>
        <dbReference type="EMBL" id="KAB8075734.1"/>
    </source>
</evidence>
<keyword evidence="3" id="KW-1185">Reference proteome</keyword>
<keyword evidence="1" id="KW-0472">Membrane</keyword>
<dbReference type="EMBL" id="ML732190">
    <property type="protein sequence ID" value="KAB8075734.1"/>
    <property type="molecule type" value="Genomic_DNA"/>
</dbReference>
<reference evidence="2 3" key="1">
    <citation type="submission" date="2019-04" db="EMBL/GenBank/DDBJ databases">
        <title>Friends and foes A comparative genomics study of 23 Aspergillus species from section Flavi.</title>
        <authorList>
            <consortium name="DOE Joint Genome Institute"/>
            <person name="Kjaerbolling I."/>
            <person name="Vesth T."/>
            <person name="Frisvad J.C."/>
            <person name="Nybo J.L."/>
            <person name="Theobald S."/>
            <person name="Kildgaard S."/>
            <person name="Isbrandt T."/>
            <person name="Kuo A."/>
            <person name="Sato A."/>
            <person name="Lyhne E.K."/>
            <person name="Kogle M.E."/>
            <person name="Wiebenga A."/>
            <person name="Kun R.S."/>
            <person name="Lubbers R.J."/>
            <person name="Makela M.R."/>
            <person name="Barry K."/>
            <person name="Chovatia M."/>
            <person name="Clum A."/>
            <person name="Daum C."/>
            <person name="Haridas S."/>
            <person name="He G."/>
            <person name="LaButti K."/>
            <person name="Lipzen A."/>
            <person name="Mondo S."/>
            <person name="Riley R."/>
            <person name="Salamov A."/>
            <person name="Simmons B.A."/>
            <person name="Magnuson J.K."/>
            <person name="Henrissat B."/>
            <person name="Mortensen U.H."/>
            <person name="Larsen T.O."/>
            <person name="Devries R.P."/>
            <person name="Grigoriev I.V."/>
            <person name="Machida M."/>
            <person name="Baker S.E."/>
            <person name="Andersen M.R."/>
        </authorList>
    </citation>
    <scope>NUCLEOTIDE SEQUENCE [LARGE SCALE GENOMIC DNA]</scope>
    <source>
        <strain evidence="2 3">CBS 151.66</strain>
    </source>
</reference>
<evidence type="ECO:0000256" key="1">
    <source>
        <dbReference type="SAM" id="Phobius"/>
    </source>
</evidence>